<evidence type="ECO:0000313" key="1">
    <source>
        <dbReference type="EMBL" id="CAE6538435.1"/>
    </source>
</evidence>
<proteinExistence type="predicted"/>
<name>A0A8H3HTH2_9AGAM</name>
<comment type="caution">
    <text evidence="1">The sequence shown here is derived from an EMBL/GenBank/DDBJ whole genome shotgun (WGS) entry which is preliminary data.</text>
</comment>
<dbReference type="AlphaFoldDB" id="A0A8H3HTH2"/>
<gene>
    <name evidence="1" type="ORF">RDB_LOCUS186603</name>
</gene>
<organism evidence="1 2">
    <name type="scientific">Rhizoctonia solani</name>
    <dbReference type="NCBI Taxonomy" id="456999"/>
    <lineage>
        <taxon>Eukaryota</taxon>
        <taxon>Fungi</taxon>
        <taxon>Dikarya</taxon>
        <taxon>Basidiomycota</taxon>
        <taxon>Agaricomycotina</taxon>
        <taxon>Agaricomycetes</taxon>
        <taxon>Cantharellales</taxon>
        <taxon>Ceratobasidiaceae</taxon>
        <taxon>Rhizoctonia</taxon>
    </lineage>
</organism>
<evidence type="ECO:0000313" key="2">
    <source>
        <dbReference type="Proteomes" id="UP000663853"/>
    </source>
</evidence>
<dbReference type="Proteomes" id="UP000663853">
    <property type="component" value="Unassembled WGS sequence"/>
</dbReference>
<dbReference type="EMBL" id="CAJMXA010004264">
    <property type="protein sequence ID" value="CAE6538435.1"/>
    <property type="molecule type" value="Genomic_DNA"/>
</dbReference>
<protein>
    <submittedName>
        <fullName evidence="1">Uncharacterized protein</fullName>
    </submittedName>
</protein>
<reference evidence="1" key="1">
    <citation type="submission" date="2021-01" db="EMBL/GenBank/DDBJ databases">
        <authorList>
            <person name="Kaushik A."/>
        </authorList>
    </citation>
    <scope>NUCLEOTIDE SEQUENCE</scope>
    <source>
        <strain evidence="1">AG6-10EEA</strain>
    </source>
</reference>
<feature type="non-terminal residue" evidence="1">
    <location>
        <position position="1"/>
    </location>
</feature>
<accession>A0A8H3HTH2</accession>
<sequence length="126" mass="14162">MHRDTVCMPRILSAIGLSTTPIQTLRVDLGSVRNTSCAEFLEHLGAVSTILSLERLTLVTTALDNSYWQSPVLPDQHPAAYPPSPPELFSRFSALRQLIIEKPTWQPSITFDHEQSVYRFQPAPVF</sequence>